<dbReference type="SUPFAM" id="SSF53901">
    <property type="entry name" value="Thiolase-like"/>
    <property type="match status" value="1"/>
</dbReference>
<dbReference type="InterPro" id="IPR014031">
    <property type="entry name" value="Ketoacyl_synth_C"/>
</dbReference>
<dbReference type="InterPro" id="IPR016035">
    <property type="entry name" value="Acyl_Trfase/lysoPLipase"/>
</dbReference>
<dbReference type="Pfam" id="PF00975">
    <property type="entry name" value="Thioesterase"/>
    <property type="match status" value="1"/>
</dbReference>
<feature type="compositionally biased region" description="Polar residues" evidence="5">
    <location>
        <begin position="1606"/>
        <end position="1620"/>
    </location>
</feature>
<protein>
    <submittedName>
        <fullName evidence="9">Putative polyketide synthase</fullName>
    </submittedName>
</protein>
<dbReference type="SUPFAM" id="SSF53474">
    <property type="entry name" value="alpha/beta-Hydrolases"/>
    <property type="match status" value="1"/>
</dbReference>
<feature type="region of interest" description="Disordered" evidence="5">
    <location>
        <begin position="1720"/>
        <end position="1746"/>
    </location>
</feature>
<dbReference type="InterPro" id="IPR020841">
    <property type="entry name" value="PKS_Beta-ketoAc_synthase_dom"/>
</dbReference>
<dbReference type="PANTHER" id="PTHR43775">
    <property type="entry name" value="FATTY ACID SYNTHASE"/>
    <property type="match status" value="1"/>
</dbReference>
<feature type="region of interest" description="Disordered" evidence="5">
    <location>
        <begin position="1600"/>
        <end position="1627"/>
    </location>
</feature>
<dbReference type="Gene3D" id="3.40.366.10">
    <property type="entry name" value="Malonyl-Coenzyme A Acyl Carrier Protein, domain 2"/>
    <property type="match status" value="1"/>
</dbReference>
<dbReference type="RefSeq" id="XP_024737903.1">
    <property type="nucleotide sequence ID" value="XM_024878058.1"/>
</dbReference>
<dbReference type="GO" id="GO:0004312">
    <property type="term" value="F:fatty acid synthase activity"/>
    <property type="evidence" value="ECO:0007669"/>
    <property type="project" value="TreeGrafter"/>
</dbReference>
<gene>
    <name evidence="9" type="ORF">K444DRAFT_588468</name>
</gene>
<dbReference type="PROSITE" id="PS52019">
    <property type="entry name" value="PKS_MFAS_DH"/>
    <property type="match status" value="1"/>
</dbReference>
<dbReference type="Gene3D" id="3.10.129.110">
    <property type="entry name" value="Polyketide synthase dehydratase"/>
    <property type="match status" value="1"/>
</dbReference>
<dbReference type="Gene3D" id="3.40.50.1820">
    <property type="entry name" value="alpha/beta hydrolase"/>
    <property type="match status" value="1"/>
</dbReference>
<dbReference type="SMART" id="SM00825">
    <property type="entry name" value="PKS_KS"/>
    <property type="match status" value="1"/>
</dbReference>
<dbReference type="PROSITE" id="PS52004">
    <property type="entry name" value="KS3_2"/>
    <property type="match status" value="1"/>
</dbReference>
<dbReference type="Pfam" id="PF00698">
    <property type="entry name" value="Acyl_transf_1"/>
    <property type="match status" value="1"/>
</dbReference>
<dbReference type="Gene3D" id="3.30.70.3290">
    <property type="match status" value="1"/>
</dbReference>
<feature type="active site" description="Proton acceptor; for dehydratase activity" evidence="4">
    <location>
        <position position="1313"/>
    </location>
</feature>
<feature type="compositionally biased region" description="Polar residues" evidence="5">
    <location>
        <begin position="1720"/>
        <end position="1735"/>
    </location>
</feature>
<dbReference type="GO" id="GO:0044550">
    <property type="term" value="P:secondary metabolite biosynthetic process"/>
    <property type="evidence" value="ECO:0007669"/>
    <property type="project" value="TreeGrafter"/>
</dbReference>
<dbReference type="InterPro" id="IPR042104">
    <property type="entry name" value="PKS_dehydratase_sf"/>
</dbReference>
<accession>A0A2J6TDB3</accession>
<keyword evidence="10" id="KW-1185">Reference proteome</keyword>
<dbReference type="InterPro" id="IPR049900">
    <property type="entry name" value="PKS_mFAS_DH"/>
</dbReference>
<dbReference type="InterPro" id="IPR036736">
    <property type="entry name" value="ACP-like_sf"/>
</dbReference>
<dbReference type="Gene3D" id="3.40.47.10">
    <property type="match status" value="1"/>
</dbReference>
<evidence type="ECO:0000256" key="2">
    <source>
        <dbReference type="ARBA" id="ARBA00022553"/>
    </source>
</evidence>
<dbReference type="InterPro" id="IPR016036">
    <property type="entry name" value="Malonyl_transacylase_ACP-bd"/>
</dbReference>
<feature type="region of interest" description="N-terminal hotdog fold" evidence="4">
    <location>
        <begin position="1281"/>
        <end position="1412"/>
    </location>
</feature>
<dbReference type="GeneID" id="36586135"/>
<dbReference type="Pfam" id="PF00550">
    <property type="entry name" value="PP-binding"/>
    <property type="match status" value="1"/>
</dbReference>
<evidence type="ECO:0000256" key="5">
    <source>
        <dbReference type="SAM" id="MobiDB-lite"/>
    </source>
</evidence>
<dbReference type="InterPro" id="IPR001227">
    <property type="entry name" value="Ac_transferase_dom_sf"/>
</dbReference>
<dbReference type="NCBIfam" id="TIGR04532">
    <property type="entry name" value="PT_fungal_PKS"/>
    <property type="match status" value="1"/>
</dbReference>
<dbReference type="OrthoDB" id="329835at2759"/>
<organism evidence="9 10">
    <name type="scientific">Hyaloscypha bicolor E</name>
    <dbReference type="NCBI Taxonomy" id="1095630"/>
    <lineage>
        <taxon>Eukaryota</taxon>
        <taxon>Fungi</taxon>
        <taxon>Dikarya</taxon>
        <taxon>Ascomycota</taxon>
        <taxon>Pezizomycotina</taxon>
        <taxon>Leotiomycetes</taxon>
        <taxon>Helotiales</taxon>
        <taxon>Hyaloscyphaceae</taxon>
        <taxon>Hyaloscypha</taxon>
        <taxon>Hyaloscypha bicolor</taxon>
    </lineage>
</organism>
<dbReference type="InterPro" id="IPR030918">
    <property type="entry name" value="PT_fungal_PKS"/>
</dbReference>
<dbReference type="Pfam" id="PF00109">
    <property type="entry name" value="ketoacyl-synt"/>
    <property type="match status" value="1"/>
</dbReference>
<dbReference type="Pfam" id="PF02801">
    <property type="entry name" value="Ketoacyl-synt_C"/>
    <property type="match status" value="1"/>
</dbReference>
<proteinExistence type="predicted"/>
<feature type="active site" description="Proton donor; for dehydratase activity" evidence="4">
    <location>
        <position position="1503"/>
    </location>
</feature>
<dbReference type="InterPro" id="IPR016039">
    <property type="entry name" value="Thiolase-like"/>
</dbReference>
<evidence type="ECO:0000259" key="8">
    <source>
        <dbReference type="PROSITE" id="PS52019"/>
    </source>
</evidence>
<keyword evidence="2" id="KW-0597">Phosphoprotein</keyword>
<dbReference type="InterPro" id="IPR032088">
    <property type="entry name" value="SAT"/>
</dbReference>
<dbReference type="SUPFAM" id="SSF47336">
    <property type="entry name" value="ACP-like"/>
    <property type="match status" value="1"/>
</dbReference>
<dbReference type="SUPFAM" id="SSF55048">
    <property type="entry name" value="Probable ACP-binding domain of malonyl-CoA ACP transacylase"/>
    <property type="match status" value="1"/>
</dbReference>
<dbReference type="EMBL" id="KZ613787">
    <property type="protein sequence ID" value="PMD60999.1"/>
    <property type="molecule type" value="Genomic_DNA"/>
</dbReference>
<dbReference type="InterPro" id="IPR029058">
    <property type="entry name" value="AB_hydrolase_fold"/>
</dbReference>
<keyword evidence="3" id="KW-0808">Transferase</keyword>
<keyword evidence="1" id="KW-0596">Phosphopantetheine</keyword>
<feature type="domain" description="PKS/mFAS DH" evidence="8">
    <location>
        <begin position="1281"/>
        <end position="1590"/>
    </location>
</feature>
<feature type="domain" description="Carrier" evidence="6">
    <location>
        <begin position="1637"/>
        <end position="1711"/>
    </location>
</feature>
<evidence type="ECO:0000259" key="7">
    <source>
        <dbReference type="PROSITE" id="PS52004"/>
    </source>
</evidence>
<feature type="region of interest" description="C-terminal hotdog fold" evidence="4">
    <location>
        <begin position="1440"/>
        <end position="1590"/>
    </location>
</feature>
<dbReference type="InterPro" id="IPR014030">
    <property type="entry name" value="Ketoacyl_synth_N"/>
</dbReference>
<dbReference type="CDD" id="cd00833">
    <property type="entry name" value="PKS"/>
    <property type="match status" value="1"/>
</dbReference>
<reference evidence="9 10" key="1">
    <citation type="submission" date="2016-04" db="EMBL/GenBank/DDBJ databases">
        <title>A degradative enzymes factory behind the ericoid mycorrhizal symbiosis.</title>
        <authorList>
            <consortium name="DOE Joint Genome Institute"/>
            <person name="Martino E."/>
            <person name="Morin E."/>
            <person name="Grelet G."/>
            <person name="Kuo A."/>
            <person name="Kohler A."/>
            <person name="Daghino S."/>
            <person name="Barry K."/>
            <person name="Choi C."/>
            <person name="Cichocki N."/>
            <person name="Clum A."/>
            <person name="Copeland A."/>
            <person name="Hainaut M."/>
            <person name="Haridas S."/>
            <person name="Labutti K."/>
            <person name="Lindquist E."/>
            <person name="Lipzen A."/>
            <person name="Khouja H.-R."/>
            <person name="Murat C."/>
            <person name="Ohm R."/>
            <person name="Olson A."/>
            <person name="Spatafora J."/>
            <person name="Veneault-Fourrey C."/>
            <person name="Henrissat B."/>
            <person name="Grigoriev I."/>
            <person name="Martin F."/>
            <person name="Perotto S."/>
        </authorList>
    </citation>
    <scope>NUCLEOTIDE SEQUENCE [LARGE SCALE GENOMIC DNA]</scope>
    <source>
        <strain evidence="9 10">E</strain>
    </source>
</reference>
<evidence type="ECO:0000313" key="9">
    <source>
        <dbReference type="EMBL" id="PMD60999.1"/>
    </source>
</evidence>
<dbReference type="GO" id="GO:0006633">
    <property type="term" value="P:fatty acid biosynthetic process"/>
    <property type="evidence" value="ECO:0007669"/>
    <property type="project" value="TreeGrafter"/>
</dbReference>
<dbReference type="Pfam" id="PF16073">
    <property type="entry name" value="SAT"/>
    <property type="match status" value="1"/>
</dbReference>
<dbReference type="InterPro" id="IPR009081">
    <property type="entry name" value="PP-bd_ACP"/>
</dbReference>
<sequence>MAANRILLFGDTSDAPVAPIRQLLAKSRHSNNTQLFIRNAVEAVGQEIQTLPPSERDSMGVIHSIQDLQECHECRRDHIGITRMVLPFVACIGELILHAEKDPLLLMGIDNSSPVIALGICSSMLAAAAAAVANDVGELIEVATYLAVVACRTAVQIRLRGIQIEPGSGDWAFAALGEVVTHLPLILDNFHKDQAIPKHREAYIGIQATSWATVFGPPSILEKLIGSSLALKNTHIVTLPAFGPVHAVHLGSPNFEYMIGETHLLQKKLKPNYQLISATTNRPLVGPILLDLLQHCLEDIFQHCANPELVFEAGISLLNREQQTSLFTLGDTSYLPLFKRMLQRKRLKVALKTQISTQEIFDSQVGSDSIAIVGMSGRFPGSDTVEELWASIMERKDFHKKIPSDRFDVDSYFDEEGRAKNAIITPYGCFLEHPGLFDHKLFNVSPREAIQMDPAQRLLMHTTYEALEDAGVTTNGSRATDGKRVSTFIGIGSDDWKEMLESLGVDIHWVQGTQRAFVPGRLSHHFKWEGATTCVDSACGSAATAVGLAFKALINRDCDTAIAGGANIITTPFYHSALSRGGFLSLTGGCKTFREDADGYCRGEAVGVLVLKRLDDALQDNDNVISVIRGYARNHSAEATSITHPHAQTQERLYRSLLHKTGLEPHDIEYVEMHGTGTISGDTTELESIANVLAKAGSRQKPLVVGAIKANVGHSEATAGILSLIKGAMVLQKETIPAQVGIPQKLAHYPCLENGQVLVPGDSMPFSSVGKAKRRLLVNNFDAAGGNSCFVLEEPPKRETKGLDPREFHVVTISAHSTASFDQNKRRMLQFLEENVNTSLANLAYTTTARRNHHPFRAAYCGASTEDIVEALRSDLNGVAGVVQQLSSPHKNTPVVFVFSGQGGHYAGMGKDLFRTSDQFRGIIAELEQICDSLGFPSFANLIADQDTRMESISIVQLHLSLVALEIALTKLWEFYGLKPDIVMGHSIGEYAALCAAGVLSIFDALYLVGKRAQLLESKCVAGTHAMLSISGTANEVSLFLSEGDLKGCEVSCYNGPGMAVLSGGQQEILILETLLKERGLKCQMLDIPYGMHSCQMGAISLEFGDILGGVVFRKPKIRMISTLLGHQVTEASSFGGDYLIRHTREPVKFQQAVANCLSQGFADASSLWLDIGPNACCLGLVRANINVKSSHALASLRKGENNWKTVSVNLATLYMAKQPIHWRAFHNDFTNNLSHVDLPKYAFDTRDFWITYKSNDQLLQANGLIGEKDPEPEPISTCLHHCVKRVDDEHEQSSSFTSTISHPSLTQIIEGHKLCGIFVCSAGVFIDMALTAARHLITGGNFAAPCPALLVCDLKVDQAVVTTSESPKVIRIEVTRKRYPGPEFSVSFSNGPGSPPPAFANCLVRLRDQSIFDIETQKLSFSIRPKIAQLMDASKAELADNIRGKVFYKLFSNLMEYSDIFKGVESAVVSDDFRELIAIVHLPAYDERRLDQRFTLSPYWSDILAQTVGFLLNGNPDQAGDHVYIATHIERLDLHVRDFSPDARYQVHAYIDHSDEFTCRGNAYILYEDIVVGLLEGLRFRRMTRKTLLHSLGKVNAPQIKNGPQGKTSEASVKSNSGSAGPAVLGGGHKANGHAVSLATTFRQILLDETRLLESEVVPSASFSELGVDSIFSISILAALKAETGTELGTSFLTENPTLEDAERALRIIENQHSTLANSNALTNGHTNGHTNGLTDGDEAPNSPRESNIVLLSGSACTPPRTSLFLIADGAGSAAAYVHLPKFANDLQVFALESPWVKDPKNFTCTFSEAAEMYLVAIRAKQPRGPYLLGGWSGGSVFAYEVSRLLLEAGEKVIGLIIIDMLAPRHVNRRKVAMPTLDIIKYMGMLSGIDRVVSDVSALSLQMKEHMLATARCFSRLDPTPMASGCRPDATFVIWATELIGPESSNDGSINMKGQNLEAWFYPSQHDFGPNGWDVLVGDKVECFQTQGDHFSIMNMPYVKQLGQILQQVVIRCLGSVRDPRGGLDLLRDR</sequence>
<feature type="domain" description="Ketosynthase family 3 (KS3)" evidence="7">
    <location>
        <begin position="367"/>
        <end position="794"/>
    </location>
</feature>
<dbReference type="SMART" id="SM00827">
    <property type="entry name" value="PKS_AT"/>
    <property type="match status" value="1"/>
</dbReference>
<dbReference type="PROSITE" id="PS50075">
    <property type="entry name" value="CARRIER"/>
    <property type="match status" value="1"/>
</dbReference>
<evidence type="ECO:0000256" key="1">
    <source>
        <dbReference type="ARBA" id="ARBA00022450"/>
    </source>
</evidence>
<evidence type="ECO:0000256" key="3">
    <source>
        <dbReference type="ARBA" id="ARBA00022679"/>
    </source>
</evidence>
<dbReference type="STRING" id="1095630.A0A2J6TDB3"/>
<evidence type="ECO:0000259" key="6">
    <source>
        <dbReference type="PROSITE" id="PS50075"/>
    </source>
</evidence>
<dbReference type="InParanoid" id="A0A2J6TDB3"/>
<name>A0A2J6TDB3_9HELO</name>
<dbReference type="PANTHER" id="PTHR43775:SF37">
    <property type="entry name" value="SI:DKEY-61P9.11"/>
    <property type="match status" value="1"/>
</dbReference>
<dbReference type="Pfam" id="PF22621">
    <property type="entry name" value="CurL-like_PKS_C"/>
    <property type="match status" value="1"/>
</dbReference>
<evidence type="ECO:0000313" key="10">
    <source>
        <dbReference type="Proteomes" id="UP000235371"/>
    </source>
</evidence>
<dbReference type="SUPFAM" id="SSF52151">
    <property type="entry name" value="FabD/lysophospholipase-like"/>
    <property type="match status" value="1"/>
</dbReference>
<evidence type="ECO:0000256" key="4">
    <source>
        <dbReference type="PROSITE-ProRule" id="PRU01363"/>
    </source>
</evidence>
<dbReference type="InterPro" id="IPR001031">
    <property type="entry name" value="Thioesterase"/>
</dbReference>
<dbReference type="InterPro" id="IPR014043">
    <property type="entry name" value="Acyl_transferase_dom"/>
</dbReference>
<dbReference type="Gene3D" id="1.10.1200.10">
    <property type="entry name" value="ACP-like"/>
    <property type="match status" value="1"/>
</dbReference>
<dbReference type="Proteomes" id="UP000235371">
    <property type="component" value="Unassembled WGS sequence"/>
</dbReference>
<dbReference type="InterPro" id="IPR050091">
    <property type="entry name" value="PKS_NRPS_Biosynth_Enz"/>
</dbReference>